<evidence type="ECO:0000313" key="1">
    <source>
        <dbReference type="EMBL" id="UOQ61182.1"/>
    </source>
</evidence>
<accession>A0ABY4FY10</accession>
<name>A0ABY4FY10_9MICO</name>
<protein>
    <submittedName>
        <fullName evidence="1">Uncharacterized protein</fullName>
    </submittedName>
</protein>
<gene>
    <name evidence="1" type="ORF">MUN76_04215</name>
</gene>
<reference evidence="1 2" key="1">
    <citation type="submission" date="2022-04" db="EMBL/GenBank/DDBJ databases">
        <title>Leucobacter sp. isolated from rhizosphere of onion.</title>
        <authorList>
            <person name="Won M."/>
            <person name="Lee C.-M."/>
            <person name="Woen H.-Y."/>
            <person name="Kwon S.-W."/>
        </authorList>
    </citation>
    <scope>NUCLEOTIDE SEQUENCE [LARGE SCALE GENOMIC DNA]</scope>
    <source>
        <strain evidence="1 2">H25R-14</strain>
    </source>
</reference>
<organism evidence="1 2">
    <name type="scientific">Leucobacter rhizosphaerae</name>
    <dbReference type="NCBI Taxonomy" id="2932245"/>
    <lineage>
        <taxon>Bacteria</taxon>
        <taxon>Bacillati</taxon>
        <taxon>Actinomycetota</taxon>
        <taxon>Actinomycetes</taxon>
        <taxon>Micrococcales</taxon>
        <taxon>Microbacteriaceae</taxon>
        <taxon>Leucobacter</taxon>
    </lineage>
</organism>
<dbReference type="EMBL" id="CP095043">
    <property type="protein sequence ID" value="UOQ61182.1"/>
    <property type="molecule type" value="Genomic_DNA"/>
</dbReference>
<dbReference type="Proteomes" id="UP000831775">
    <property type="component" value="Chromosome"/>
</dbReference>
<dbReference type="RefSeq" id="WP_244687427.1">
    <property type="nucleotide sequence ID" value="NZ_CP095043.1"/>
</dbReference>
<sequence>MLEVMMMLDSGMGSDAESLRVAKLLLSGALDASFVPIPEAQTAQADLRSKDSAHVAEVKRITSDSLRELSKATAKHETSRDIPELARRWLVLIDAETNSDSFPPMPNFVEPRPTERLQLKAAGFSVQSKAEREAEFRATHLGPRKPTPRVKGLIDALLPYLRILEEHGATEMSRGWQPLVKTDEVSLAQRAILSAVGSGMVSSFVPESAPAGVDICLSWGYHRTSRPDTIASRVQTWLDSDLSANLRESLARAPEGTRRHAVLVFDAVSEPEFEYMASVGTVPSIALIFPDEVDVLWTVFRERALSYDAEHDWRSHVIRSIAV</sequence>
<keyword evidence="2" id="KW-1185">Reference proteome</keyword>
<proteinExistence type="predicted"/>
<evidence type="ECO:0000313" key="2">
    <source>
        <dbReference type="Proteomes" id="UP000831775"/>
    </source>
</evidence>